<feature type="compositionally biased region" description="Low complexity" evidence="1">
    <location>
        <begin position="1111"/>
        <end position="1133"/>
    </location>
</feature>
<feature type="transmembrane region" description="Helical" evidence="2">
    <location>
        <begin position="48"/>
        <end position="65"/>
    </location>
</feature>
<feature type="compositionally biased region" description="Polar residues" evidence="1">
    <location>
        <begin position="1181"/>
        <end position="1191"/>
    </location>
</feature>
<feature type="compositionally biased region" description="Low complexity" evidence="1">
    <location>
        <begin position="1069"/>
        <end position="1079"/>
    </location>
</feature>
<evidence type="ECO:0000256" key="1">
    <source>
        <dbReference type="SAM" id="MobiDB-lite"/>
    </source>
</evidence>
<keyword evidence="2" id="KW-0812">Transmembrane</keyword>
<protein>
    <submittedName>
        <fullName evidence="3">Uncharacterized protein</fullName>
    </submittedName>
</protein>
<feature type="compositionally biased region" description="Pro residues" evidence="1">
    <location>
        <begin position="545"/>
        <end position="555"/>
    </location>
</feature>
<feature type="compositionally biased region" description="Low complexity" evidence="1">
    <location>
        <begin position="1328"/>
        <end position="1340"/>
    </location>
</feature>
<feature type="compositionally biased region" description="Basic and acidic residues" evidence="1">
    <location>
        <begin position="1504"/>
        <end position="1513"/>
    </location>
</feature>
<feature type="compositionally biased region" description="Low complexity" evidence="1">
    <location>
        <begin position="730"/>
        <end position="810"/>
    </location>
</feature>
<feature type="transmembrane region" description="Helical" evidence="2">
    <location>
        <begin position="100"/>
        <end position="127"/>
    </location>
</feature>
<reference evidence="4" key="1">
    <citation type="journal article" date="2019" name="Int. J. Syst. Evol. Microbiol.">
        <title>The Global Catalogue of Microorganisms (GCM) 10K type strain sequencing project: providing services to taxonomists for standard genome sequencing and annotation.</title>
        <authorList>
            <consortium name="The Broad Institute Genomics Platform"/>
            <consortium name="The Broad Institute Genome Sequencing Center for Infectious Disease"/>
            <person name="Wu L."/>
            <person name="Ma J."/>
        </authorList>
    </citation>
    <scope>NUCLEOTIDE SEQUENCE [LARGE SCALE GENOMIC DNA]</scope>
    <source>
        <strain evidence="4">JCM 15933</strain>
    </source>
</reference>
<dbReference type="Proteomes" id="UP001501470">
    <property type="component" value="Unassembled WGS sequence"/>
</dbReference>
<keyword evidence="2" id="KW-0472">Membrane</keyword>
<feature type="compositionally biased region" description="Low complexity" evidence="1">
    <location>
        <begin position="650"/>
        <end position="663"/>
    </location>
</feature>
<feature type="compositionally biased region" description="Pro residues" evidence="1">
    <location>
        <begin position="572"/>
        <end position="585"/>
    </location>
</feature>
<feature type="transmembrane region" description="Helical" evidence="2">
    <location>
        <begin position="72"/>
        <end position="88"/>
    </location>
</feature>
<accession>A0ABP4MN87</accession>
<feature type="compositionally biased region" description="Low complexity" evidence="1">
    <location>
        <begin position="556"/>
        <end position="571"/>
    </location>
</feature>
<feature type="compositionally biased region" description="Low complexity" evidence="1">
    <location>
        <begin position="675"/>
        <end position="704"/>
    </location>
</feature>
<feature type="compositionally biased region" description="Basic and acidic residues" evidence="1">
    <location>
        <begin position="472"/>
        <end position="497"/>
    </location>
</feature>
<comment type="caution">
    <text evidence="3">The sequence shown here is derived from an EMBL/GenBank/DDBJ whole genome shotgun (WGS) entry which is preliminary data.</text>
</comment>
<keyword evidence="2" id="KW-1133">Transmembrane helix</keyword>
<feature type="compositionally biased region" description="Polar residues" evidence="1">
    <location>
        <begin position="927"/>
        <end position="949"/>
    </location>
</feature>
<feature type="region of interest" description="Disordered" evidence="1">
    <location>
        <begin position="344"/>
        <end position="1521"/>
    </location>
</feature>
<proteinExistence type="predicted"/>
<feature type="compositionally biased region" description="Low complexity" evidence="1">
    <location>
        <begin position="344"/>
        <end position="354"/>
    </location>
</feature>
<feature type="compositionally biased region" description="Basic and acidic residues" evidence="1">
    <location>
        <begin position="1407"/>
        <end position="1472"/>
    </location>
</feature>
<feature type="compositionally biased region" description="Low complexity" evidence="1">
    <location>
        <begin position="1089"/>
        <end position="1099"/>
    </location>
</feature>
<feature type="compositionally biased region" description="Basic and acidic residues" evidence="1">
    <location>
        <begin position="1353"/>
        <end position="1362"/>
    </location>
</feature>
<evidence type="ECO:0000256" key="2">
    <source>
        <dbReference type="SAM" id="Phobius"/>
    </source>
</evidence>
<dbReference type="EMBL" id="BAAAQD010000018">
    <property type="protein sequence ID" value="GAA1545926.1"/>
    <property type="molecule type" value="Genomic_DNA"/>
</dbReference>
<feature type="compositionally biased region" description="Gly residues" evidence="1">
    <location>
        <begin position="1394"/>
        <end position="1406"/>
    </location>
</feature>
<keyword evidence="4" id="KW-1185">Reference proteome</keyword>
<feature type="compositionally biased region" description="Low complexity" evidence="1">
    <location>
        <begin position="367"/>
        <end position="380"/>
    </location>
</feature>
<feature type="compositionally biased region" description="Low complexity" evidence="1">
    <location>
        <begin position="971"/>
        <end position="988"/>
    </location>
</feature>
<feature type="compositionally biased region" description="Gly residues" evidence="1">
    <location>
        <begin position="1368"/>
        <end position="1381"/>
    </location>
</feature>
<feature type="compositionally biased region" description="Basic and acidic residues" evidence="1">
    <location>
        <begin position="859"/>
        <end position="870"/>
    </location>
</feature>
<sequence length="1521" mass="156937">MTGNTWHSGVKSSRRVGVRPTGVLAGALIVAAALLALAVAGWGVMELSIIWSAAAILALIGVLVLTLRGFPMFAILAAVTGAVAWGAATRTWLPGGWTDFLGIIKFIGVNLGFDVPLIGAFLAALMLDARRLSRAAIDEAVSGRRWWGKPDDHLPRLKELEVLPSARFFALGEGGCTHLVVAGRRVALFLPTVWPHGEFSMDASGQVLRGGRLFVPGSEDVDGLAAEVHTWREQLGKVGGAVRGYLVVAPSRGDVSEDLVISVAPGEHLHLVHAHEMVEAAGRWLAAEPYRVELSVMERLLVIAAGNKLPEPSPLARSFARMTTGSHPTVPASPTVADAAFAAAAGTSTDAEPASLRDRLTRGRFGRSASSANPTSPPASRRGDHDEDGSVRDRLSDGDGFSSRRGDYEEDGSVRSRFGRSSDLSSSSSSDPESADPASDSWESRTTRELVGSWDSESANKLAAWAAAGSDPRADEDSDDHVPREDFGSEPAADRRWSSSSPSLSDSDGEARFSWSSDRAEPALAESDAPRGVGRRRAPEEEPFPSRPSSPPPSTWPAASAQPPSPAASRLPPAPEFRPAPPAPEPSADRFASLMSEFDQIASDPDRFGFALDTPADPDTPPATSPSSSTDRAWSSPRGSSPDLTDGSSDRAWSSSREPSSSRGPAAEIGDSSDRGWSSSRGSSDLASGSSDRSWSSSLESAAEPVGWSSSRESAAEPVGWSSSRESAADSIGDSSDRGWSSSHGSSSDLAGGSSDRGWSSSREPSSDLAGGSSDRGWSSSREPSSDLAGGSSDRGWSSSRESAAESAGRASDRGWSSEPGPASDLGGRTSDRGGFSDLDSPGRTPADPARFGTPASDRPARRPVERPAERPAWTGSLFDGEKPELVAEPLELSRSWQADAEARSLRRRERQQPSATHNSADDPVSSAPTSGVPTSGIPTSGGPTSRIPTSGAPAFGGPTSDAPAYGRPTSGAPAYGGPTSGAPASGFPGSGGSRFDGSAFGSSSDGPSGAWPVSSPASAGPAASASPVERPTVPPSTPSRADALPEPSWGRDSWSQGSSAGPALTERSSAASSWSDSARPAQGRSEDSWSGSSWSDSSQTDHLRSDRNWSDAPSSDRAASDAAGSDRAWSEPSRLESSRPESSRADSWRSESARSEQDRSDRAGSDEGQVGVPRAGASAATWSEQGQTGVSRAGGRDDDRAGAQPGTRAAGAAEDGADWWDAEAAAGSRAGVDEAPVEQPAKRSRWGFSKAGKGKKGQAAAGDAPAGRPGSGAPAAGSDWAAGTEAGQRAGAADPSTPAGRPSWATDPTTGWESDPSGEFTSERRAGSASRTTGTTGTARPDHTGDWAAGLDRGDNGRGGDDWASGSGRGADNGRGGGDWAGSDRGGSDRGGDWAGGADRGGLSGRGEDRGGLSGRGEDRGGLGGRGEDRGGLSGRGEDRGGLSGRGEDRGGLGGRGEDVERAGDRGRGERGGFGGGVPGQRQRARDMVFDDDVAPLELNLDEEPKNPDQKSRRFLRRGK</sequence>
<dbReference type="RefSeq" id="WP_344508128.1">
    <property type="nucleotide sequence ID" value="NZ_BAAAQD010000018.1"/>
</dbReference>
<evidence type="ECO:0000313" key="4">
    <source>
        <dbReference type="Proteomes" id="UP001501470"/>
    </source>
</evidence>
<feature type="compositionally biased region" description="Low complexity" evidence="1">
    <location>
        <begin position="996"/>
        <end position="1028"/>
    </location>
</feature>
<evidence type="ECO:0000313" key="3">
    <source>
        <dbReference type="EMBL" id="GAA1545926.1"/>
    </source>
</evidence>
<feature type="compositionally biased region" description="Basic and acidic residues" evidence="1">
    <location>
        <begin position="381"/>
        <end position="407"/>
    </location>
</feature>
<organism evidence="3 4">
    <name type="scientific">Dactylosporangium maewongense</name>
    <dbReference type="NCBI Taxonomy" id="634393"/>
    <lineage>
        <taxon>Bacteria</taxon>
        <taxon>Bacillati</taxon>
        <taxon>Actinomycetota</taxon>
        <taxon>Actinomycetes</taxon>
        <taxon>Micromonosporales</taxon>
        <taxon>Micromonosporaceae</taxon>
        <taxon>Dactylosporangium</taxon>
    </lineage>
</organism>
<feature type="compositionally biased region" description="Basic and acidic residues" evidence="1">
    <location>
        <begin position="1134"/>
        <end position="1166"/>
    </location>
</feature>
<feature type="compositionally biased region" description="Basic and acidic residues" evidence="1">
    <location>
        <begin position="1100"/>
        <end position="1110"/>
    </location>
</feature>
<feature type="compositionally biased region" description="Low complexity" evidence="1">
    <location>
        <begin position="1248"/>
        <end position="1284"/>
    </location>
</feature>
<feature type="transmembrane region" description="Helical" evidence="2">
    <location>
        <begin position="21"/>
        <end position="42"/>
    </location>
</feature>
<feature type="compositionally biased region" description="Polar residues" evidence="1">
    <location>
        <begin position="637"/>
        <end position="647"/>
    </location>
</feature>
<feature type="compositionally biased region" description="Low complexity" evidence="1">
    <location>
        <begin position="421"/>
        <end position="441"/>
    </location>
</feature>
<name>A0ABP4MN87_9ACTN</name>
<gene>
    <name evidence="3" type="ORF">GCM10009827_077570</name>
</gene>